<dbReference type="Pfam" id="PF02515">
    <property type="entry name" value="CoA_transf_3"/>
    <property type="match status" value="1"/>
</dbReference>
<dbReference type="SUPFAM" id="SSF89796">
    <property type="entry name" value="CoA-transferase family III (CaiB/BaiF)"/>
    <property type="match status" value="1"/>
</dbReference>
<evidence type="ECO:0000256" key="2">
    <source>
        <dbReference type="SAM" id="MobiDB-lite"/>
    </source>
</evidence>
<dbReference type="PANTHER" id="PTHR48207:SF4">
    <property type="entry name" value="BLL6097 PROTEIN"/>
    <property type="match status" value="1"/>
</dbReference>
<dbReference type="Gene3D" id="3.40.50.10540">
    <property type="entry name" value="Crotonobetainyl-coa:carnitine coa-transferase, domain 1"/>
    <property type="match status" value="1"/>
</dbReference>
<dbReference type="AlphaFoldDB" id="A0A5D0RP68"/>
<dbReference type="InterPro" id="IPR044855">
    <property type="entry name" value="CoA-Trfase_III_dom3_sf"/>
</dbReference>
<organism evidence="3 4">
    <name type="scientific">Maritimibacter fusiformis</name>
    <dbReference type="NCBI Taxonomy" id="2603819"/>
    <lineage>
        <taxon>Bacteria</taxon>
        <taxon>Pseudomonadati</taxon>
        <taxon>Pseudomonadota</taxon>
        <taxon>Alphaproteobacteria</taxon>
        <taxon>Rhodobacterales</taxon>
        <taxon>Roseobacteraceae</taxon>
        <taxon>Maritimibacter</taxon>
    </lineage>
</organism>
<dbReference type="InterPro" id="IPR003673">
    <property type="entry name" value="CoA-Trfase_fam_III"/>
</dbReference>
<dbReference type="InterPro" id="IPR050483">
    <property type="entry name" value="CoA-transferase_III_domain"/>
</dbReference>
<name>A0A5D0RP68_9RHOB</name>
<accession>A0A5D0RP68</accession>
<dbReference type="Proteomes" id="UP000322080">
    <property type="component" value="Unassembled WGS sequence"/>
</dbReference>
<feature type="compositionally biased region" description="Low complexity" evidence="2">
    <location>
        <begin position="392"/>
        <end position="403"/>
    </location>
</feature>
<protein>
    <submittedName>
        <fullName evidence="3">CoA transferase</fullName>
    </submittedName>
</protein>
<evidence type="ECO:0000313" key="3">
    <source>
        <dbReference type="EMBL" id="TYB83387.1"/>
    </source>
</evidence>
<proteinExistence type="predicted"/>
<reference evidence="3 4" key="1">
    <citation type="submission" date="2019-08" db="EMBL/GenBank/DDBJ databases">
        <title>Identification of a novel species of the genus Boseongicola.</title>
        <authorList>
            <person name="Zhang X.-Q."/>
        </authorList>
    </citation>
    <scope>NUCLEOTIDE SEQUENCE [LARGE SCALE GENOMIC DNA]</scope>
    <source>
        <strain evidence="3 4">HY14</strain>
    </source>
</reference>
<gene>
    <name evidence="3" type="ORF">FVF75_03510</name>
</gene>
<dbReference type="PANTHER" id="PTHR48207">
    <property type="entry name" value="SUCCINATE--HYDROXYMETHYLGLUTARATE COA-TRANSFERASE"/>
    <property type="match status" value="1"/>
</dbReference>
<keyword evidence="1 3" id="KW-0808">Transferase</keyword>
<feature type="region of interest" description="Disordered" evidence="2">
    <location>
        <begin position="387"/>
        <end position="409"/>
    </location>
</feature>
<evidence type="ECO:0000256" key="1">
    <source>
        <dbReference type="ARBA" id="ARBA00022679"/>
    </source>
</evidence>
<dbReference type="GO" id="GO:0008410">
    <property type="term" value="F:CoA-transferase activity"/>
    <property type="evidence" value="ECO:0007669"/>
    <property type="project" value="TreeGrafter"/>
</dbReference>
<evidence type="ECO:0000313" key="4">
    <source>
        <dbReference type="Proteomes" id="UP000322080"/>
    </source>
</evidence>
<keyword evidence="4" id="KW-1185">Reference proteome</keyword>
<dbReference type="Gene3D" id="3.30.1540.10">
    <property type="entry name" value="formyl-coa transferase, domain 3"/>
    <property type="match status" value="1"/>
</dbReference>
<dbReference type="EMBL" id="VSIY01000003">
    <property type="protein sequence ID" value="TYB83387.1"/>
    <property type="molecule type" value="Genomic_DNA"/>
</dbReference>
<dbReference type="InterPro" id="IPR023606">
    <property type="entry name" value="CoA-Trfase_III_dom_1_sf"/>
</dbReference>
<comment type="caution">
    <text evidence="3">The sequence shown here is derived from an EMBL/GenBank/DDBJ whole genome shotgun (WGS) entry which is preliminary data.</text>
</comment>
<sequence length="409" mass="44763">MPQSQRPLDGLVVLDFSQFLSAPLATLKLADLGARVIKVERPGIGDLCRNLYISDTDIDGDNSLFHAINRNKESITADLREPDDRERLRALLKTADVMVQNFRPGVIERQGFGYDAVREINPRIVYGSISGYGEEGEWKDLPGQDLLAQARSGLLWLTGSRDDPPMPMGLAVADMLAGNALAQGILAALVGRGIHGRGALVQTSLLEAMVDFQFEVLTTHLNDGGRLPVRGAVNSAHAYLGAPYGVYETADSFLAVAMTPSLQKLAELMGIDGLSQYYDDKHAMMRQRDEIKAVMAGAIRERTTAEWLAILQPADIWCSEVLDWPQLMASEAWKILSLEQEIRRNGEVRLNALRGPLRIDNCTLKSDRAAPALGADRDRIFDELLSDNLPGESGAKAAPAREAGAFEEK</sequence>